<gene>
    <name evidence="1" type="ORF">CARN5_1029</name>
</gene>
<reference evidence="1" key="1">
    <citation type="submission" date="2009-10" db="EMBL/GenBank/DDBJ databases">
        <title>Diversity of trophic interactions inside an arsenic-rich microbial ecosystem.</title>
        <authorList>
            <person name="Bertin P.N."/>
            <person name="Heinrich-Salmeron A."/>
            <person name="Pelletier E."/>
            <person name="Goulhen-Chollet F."/>
            <person name="Arsene-Ploetze F."/>
            <person name="Gallien S."/>
            <person name="Calteau A."/>
            <person name="Vallenet D."/>
            <person name="Casiot C."/>
            <person name="Chane-Woon-Ming B."/>
            <person name="Giloteaux L."/>
            <person name="Barakat M."/>
            <person name="Bonnefoy V."/>
            <person name="Bruneel O."/>
            <person name="Chandler M."/>
            <person name="Cleiss J."/>
            <person name="Duran R."/>
            <person name="Elbaz-Poulichet F."/>
            <person name="Fonknechten N."/>
            <person name="Lauga B."/>
            <person name="Mornico D."/>
            <person name="Ortet P."/>
            <person name="Schaeffer C."/>
            <person name="Siguier P."/>
            <person name="Alexander Thil Smith A."/>
            <person name="Van Dorsselaer A."/>
            <person name="Weissenbach J."/>
            <person name="Medigue C."/>
            <person name="Le Paslier D."/>
        </authorList>
    </citation>
    <scope>NUCLEOTIDE SEQUENCE</scope>
</reference>
<comment type="caution">
    <text evidence="1">The sequence shown here is derived from an EMBL/GenBank/DDBJ whole genome shotgun (WGS) entry which is preliminary data.</text>
</comment>
<dbReference type="EMBL" id="CABP01000118">
    <property type="protein sequence ID" value="CBI05460.1"/>
    <property type="molecule type" value="Genomic_DNA"/>
</dbReference>
<evidence type="ECO:0000313" key="1">
    <source>
        <dbReference type="EMBL" id="CBI05460.1"/>
    </source>
</evidence>
<proteinExistence type="predicted"/>
<sequence>MQTATIVKLRVRDQGALIITLRGRKSAESDSRSRCRAFLRESGNQSPRIPLGWGAKDLMCLSLIDLDLCIILCTHRGRKEALMSLRVGVRELRDKLAEYLEASMPIEVTRHGQTIGFYIPVPKKPSQSERDALLEAGRRMREEMEHMGITEDELVAGFKEWRKKAHAA</sequence>
<name>E6QE34_9ZZZZ</name>
<evidence type="ECO:0008006" key="2">
    <source>
        <dbReference type="Google" id="ProtNLM"/>
    </source>
</evidence>
<protein>
    <recommendedName>
        <fullName evidence="2">Prevent-host-death protein</fullName>
    </recommendedName>
</protein>
<dbReference type="AlphaFoldDB" id="E6QE34"/>
<accession>E6QE34</accession>
<organism evidence="1">
    <name type="scientific">mine drainage metagenome</name>
    <dbReference type="NCBI Taxonomy" id="410659"/>
    <lineage>
        <taxon>unclassified sequences</taxon>
        <taxon>metagenomes</taxon>
        <taxon>ecological metagenomes</taxon>
    </lineage>
</organism>